<dbReference type="PRINTS" id="PR01034">
    <property type="entry name" value="RIBOSOMALS12"/>
</dbReference>
<name>A0A6G1FWX0_9PEZI</name>
<dbReference type="InterPro" id="IPR005679">
    <property type="entry name" value="Ribosomal_uS12_bac"/>
</dbReference>
<dbReference type="Gene3D" id="2.40.50.140">
    <property type="entry name" value="Nucleic acid-binding proteins"/>
    <property type="match status" value="1"/>
</dbReference>
<evidence type="ECO:0000256" key="1">
    <source>
        <dbReference type="ARBA" id="ARBA00005657"/>
    </source>
</evidence>
<gene>
    <name evidence="4 6" type="ORF">P152DRAFT_460506</name>
</gene>
<dbReference type="NCBIfam" id="TIGR00981">
    <property type="entry name" value="rpsL_bact"/>
    <property type="match status" value="1"/>
</dbReference>
<evidence type="ECO:0000256" key="3">
    <source>
        <dbReference type="ARBA" id="ARBA00023274"/>
    </source>
</evidence>
<dbReference type="OrthoDB" id="361013at2759"/>
<evidence type="ECO:0000313" key="5">
    <source>
        <dbReference type="Proteomes" id="UP000504638"/>
    </source>
</evidence>
<dbReference type="FunFam" id="2.40.50.140:FF:000099">
    <property type="entry name" value="Ribosomal protein S12, mitochondrial"/>
    <property type="match status" value="1"/>
</dbReference>
<protein>
    <submittedName>
        <fullName evidence="4 6">Ribosomal protein S12</fullName>
    </submittedName>
</protein>
<keyword evidence="3" id="KW-0687">Ribonucleoprotein</keyword>
<reference evidence="6" key="2">
    <citation type="submission" date="2020-04" db="EMBL/GenBank/DDBJ databases">
        <authorList>
            <consortium name="NCBI Genome Project"/>
        </authorList>
    </citation>
    <scope>NUCLEOTIDE SEQUENCE</scope>
    <source>
        <strain evidence="6">CBS 781.70</strain>
    </source>
</reference>
<organism evidence="4">
    <name type="scientific">Eremomyces bilateralis CBS 781.70</name>
    <dbReference type="NCBI Taxonomy" id="1392243"/>
    <lineage>
        <taxon>Eukaryota</taxon>
        <taxon>Fungi</taxon>
        <taxon>Dikarya</taxon>
        <taxon>Ascomycota</taxon>
        <taxon>Pezizomycotina</taxon>
        <taxon>Dothideomycetes</taxon>
        <taxon>Dothideomycetes incertae sedis</taxon>
        <taxon>Eremomycetales</taxon>
        <taxon>Eremomycetaceae</taxon>
        <taxon>Eremomyces</taxon>
    </lineage>
</organism>
<keyword evidence="5" id="KW-1185">Reference proteome</keyword>
<sequence>MRPTSCLRLFAGLRISEPSLHLRPSSIRPLALPQTTPKRTFSHSPVSHTTYNQVLRGCRVAQRARQKRSPALTNRPEMKGVCLRVTTTKPKKPNSGDKKIARVRLSTGKEITAYIPGEGHNIQQHSVVLVRGGRAQDIPGVRYKLVRGAFDLGGVGNRRGARSKFGTKKPKTV</sequence>
<evidence type="ECO:0000313" key="4">
    <source>
        <dbReference type="EMBL" id="KAF1810385.1"/>
    </source>
</evidence>
<dbReference type="GO" id="GO:0015935">
    <property type="term" value="C:small ribosomal subunit"/>
    <property type="evidence" value="ECO:0007669"/>
    <property type="project" value="InterPro"/>
</dbReference>
<dbReference type="GO" id="GO:0003735">
    <property type="term" value="F:structural constituent of ribosome"/>
    <property type="evidence" value="ECO:0007669"/>
    <property type="project" value="InterPro"/>
</dbReference>
<dbReference type="GO" id="GO:0006412">
    <property type="term" value="P:translation"/>
    <property type="evidence" value="ECO:0007669"/>
    <property type="project" value="InterPro"/>
</dbReference>
<evidence type="ECO:0000313" key="6">
    <source>
        <dbReference type="RefSeq" id="XP_033532016.1"/>
    </source>
</evidence>
<reference evidence="4 6" key="1">
    <citation type="submission" date="2020-01" db="EMBL/GenBank/DDBJ databases">
        <authorList>
            <consortium name="DOE Joint Genome Institute"/>
            <person name="Haridas S."/>
            <person name="Albert R."/>
            <person name="Binder M."/>
            <person name="Bloem J."/>
            <person name="Labutti K."/>
            <person name="Salamov A."/>
            <person name="Andreopoulos B."/>
            <person name="Baker S.E."/>
            <person name="Barry K."/>
            <person name="Bills G."/>
            <person name="Bluhm B.H."/>
            <person name="Cannon C."/>
            <person name="Castanera R."/>
            <person name="Culley D.E."/>
            <person name="Daum C."/>
            <person name="Ezra D."/>
            <person name="Gonzalez J.B."/>
            <person name="Henrissat B."/>
            <person name="Kuo A."/>
            <person name="Liang C."/>
            <person name="Lipzen A."/>
            <person name="Lutzoni F."/>
            <person name="Magnuson J."/>
            <person name="Mondo S."/>
            <person name="Nolan M."/>
            <person name="Ohm R."/>
            <person name="Pangilinan J."/>
            <person name="Park H.-J."/>
            <person name="Ramirez L."/>
            <person name="Alfaro M."/>
            <person name="Sun H."/>
            <person name="Tritt A."/>
            <person name="Yoshinaga Y."/>
            <person name="Zwiers L.-H."/>
            <person name="Turgeon B.G."/>
            <person name="Goodwin S.B."/>
            <person name="Spatafora J.W."/>
            <person name="Crous P.W."/>
            <person name="Grigoriev I.V."/>
        </authorList>
    </citation>
    <scope>NUCLEOTIDE SEQUENCE</scope>
    <source>
        <strain evidence="4 6">CBS 781.70</strain>
    </source>
</reference>
<reference evidence="6" key="3">
    <citation type="submission" date="2025-04" db="UniProtKB">
        <authorList>
            <consortium name="RefSeq"/>
        </authorList>
    </citation>
    <scope>IDENTIFICATION</scope>
    <source>
        <strain evidence="6">CBS 781.70</strain>
    </source>
</reference>
<keyword evidence="2 4" id="KW-0689">Ribosomal protein</keyword>
<dbReference type="EMBL" id="ML975166">
    <property type="protein sequence ID" value="KAF1810385.1"/>
    <property type="molecule type" value="Genomic_DNA"/>
</dbReference>
<dbReference type="RefSeq" id="XP_033532016.1">
    <property type="nucleotide sequence ID" value="XM_033679925.1"/>
</dbReference>
<dbReference type="AlphaFoldDB" id="A0A6G1FWX0"/>
<dbReference type="Pfam" id="PF00164">
    <property type="entry name" value="Ribosom_S12_S23"/>
    <property type="match status" value="1"/>
</dbReference>
<dbReference type="GeneID" id="54420495"/>
<dbReference type="CDD" id="cd03368">
    <property type="entry name" value="Ribosomal_S12"/>
    <property type="match status" value="1"/>
</dbReference>
<comment type="similarity">
    <text evidence="1">Belongs to the universal ribosomal protein uS12 family.</text>
</comment>
<dbReference type="InterPro" id="IPR006032">
    <property type="entry name" value="Ribosomal_uS12"/>
</dbReference>
<dbReference type="SUPFAM" id="SSF50249">
    <property type="entry name" value="Nucleic acid-binding proteins"/>
    <property type="match status" value="1"/>
</dbReference>
<dbReference type="InterPro" id="IPR012340">
    <property type="entry name" value="NA-bd_OB-fold"/>
</dbReference>
<dbReference type="Proteomes" id="UP000504638">
    <property type="component" value="Unplaced"/>
</dbReference>
<evidence type="ECO:0000256" key="2">
    <source>
        <dbReference type="ARBA" id="ARBA00022980"/>
    </source>
</evidence>
<accession>A0A6G1FWX0</accession>
<proteinExistence type="inferred from homology"/>
<dbReference type="PANTHER" id="PTHR11652">
    <property type="entry name" value="30S RIBOSOMAL PROTEIN S12 FAMILY MEMBER"/>
    <property type="match status" value="1"/>
</dbReference>